<dbReference type="PROSITE" id="PS00675">
    <property type="entry name" value="SIGMA54_INTERACT_1"/>
    <property type="match status" value="1"/>
</dbReference>
<evidence type="ECO:0000256" key="5">
    <source>
        <dbReference type="ARBA" id="ARBA00023159"/>
    </source>
</evidence>
<protein>
    <submittedName>
        <fullName evidence="10">Transcriptional regulatory protein ZraR</fullName>
    </submittedName>
</protein>
<dbReference type="GO" id="GO:0043565">
    <property type="term" value="F:sequence-specific DNA binding"/>
    <property type="evidence" value="ECO:0007669"/>
    <property type="project" value="InterPro"/>
</dbReference>
<dbReference type="PROSITE" id="PS00688">
    <property type="entry name" value="SIGMA54_INTERACT_3"/>
    <property type="match status" value="1"/>
</dbReference>
<feature type="transmembrane region" description="Helical" evidence="8">
    <location>
        <begin position="449"/>
        <end position="468"/>
    </location>
</feature>
<feature type="transmembrane region" description="Helical" evidence="8">
    <location>
        <begin position="374"/>
        <end position="395"/>
    </location>
</feature>
<feature type="domain" description="Sigma-54 factor interaction" evidence="9">
    <location>
        <begin position="687"/>
        <end position="916"/>
    </location>
</feature>
<proteinExistence type="predicted"/>
<keyword evidence="8" id="KW-0812">Transmembrane</keyword>
<dbReference type="GO" id="GO:0005524">
    <property type="term" value="F:ATP binding"/>
    <property type="evidence" value="ECO:0007669"/>
    <property type="project" value="UniProtKB-KW"/>
</dbReference>
<dbReference type="CDD" id="cd00009">
    <property type="entry name" value="AAA"/>
    <property type="match status" value="1"/>
</dbReference>
<dbReference type="Proteomes" id="UP000319976">
    <property type="component" value="Chromosome"/>
</dbReference>
<dbReference type="InterPro" id="IPR025662">
    <property type="entry name" value="Sigma_54_int_dom_ATP-bd_1"/>
</dbReference>
<keyword evidence="8" id="KW-0472">Membrane</keyword>
<dbReference type="PROSITE" id="PS50045">
    <property type="entry name" value="SIGMA54_INTERACT_4"/>
    <property type="match status" value="1"/>
</dbReference>
<evidence type="ECO:0000313" key="11">
    <source>
        <dbReference type="Proteomes" id="UP000319976"/>
    </source>
</evidence>
<dbReference type="PANTHER" id="PTHR32071">
    <property type="entry name" value="TRANSCRIPTIONAL REGULATORY PROTEIN"/>
    <property type="match status" value="1"/>
</dbReference>
<dbReference type="GO" id="GO:0006355">
    <property type="term" value="P:regulation of DNA-templated transcription"/>
    <property type="evidence" value="ECO:0007669"/>
    <property type="project" value="InterPro"/>
</dbReference>
<evidence type="ECO:0000256" key="2">
    <source>
        <dbReference type="ARBA" id="ARBA00022840"/>
    </source>
</evidence>
<dbReference type="InterPro" id="IPR025944">
    <property type="entry name" value="Sigma_54_int_dom_CS"/>
</dbReference>
<feature type="transmembrane region" description="Helical" evidence="8">
    <location>
        <begin position="219"/>
        <end position="241"/>
    </location>
</feature>
<evidence type="ECO:0000256" key="8">
    <source>
        <dbReference type="SAM" id="Phobius"/>
    </source>
</evidence>
<dbReference type="RefSeq" id="WP_145264553.1">
    <property type="nucleotide sequence ID" value="NZ_CP036316.1"/>
</dbReference>
<dbReference type="InterPro" id="IPR002078">
    <property type="entry name" value="Sigma_54_int"/>
</dbReference>
<dbReference type="Gene3D" id="3.30.450.40">
    <property type="match status" value="1"/>
</dbReference>
<evidence type="ECO:0000256" key="1">
    <source>
        <dbReference type="ARBA" id="ARBA00022741"/>
    </source>
</evidence>
<keyword evidence="11" id="KW-1185">Reference proteome</keyword>
<dbReference type="AlphaFoldDB" id="A0A517TBY7"/>
<dbReference type="Pfam" id="PF25601">
    <property type="entry name" value="AAA_lid_14"/>
    <property type="match status" value="1"/>
</dbReference>
<evidence type="ECO:0000256" key="4">
    <source>
        <dbReference type="ARBA" id="ARBA00023125"/>
    </source>
</evidence>
<dbReference type="SUPFAM" id="SSF52540">
    <property type="entry name" value="P-loop containing nucleoside triphosphate hydrolases"/>
    <property type="match status" value="1"/>
</dbReference>
<keyword evidence="4" id="KW-0238">DNA-binding</keyword>
<dbReference type="InterPro" id="IPR027417">
    <property type="entry name" value="P-loop_NTPase"/>
</dbReference>
<evidence type="ECO:0000256" key="6">
    <source>
        <dbReference type="ARBA" id="ARBA00023163"/>
    </source>
</evidence>
<evidence type="ECO:0000256" key="7">
    <source>
        <dbReference type="SAM" id="MobiDB-lite"/>
    </source>
</evidence>
<dbReference type="PRINTS" id="PR01590">
    <property type="entry name" value="HTHFIS"/>
</dbReference>
<keyword evidence="1" id="KW-0547">Nucleotide-binding</keyword>
<feature type="transmembrane region" description="Helical" evidence="8">
    <location>
        <begin position="191"/>
        <end position="213"/>
    </location>
</feature>
<dbReference type="FunFam" id="1.10.8.60:FF:000014">
    <property type="entry name" value="DNA-binding transcriptional regulator NtrC"/>
    <property type="match status" value="1"/>
</dbReference>
<dbReference type="Gene3D" id="1.10.10.60">
    <property type="entry name" value="Homeodomain-like"/>
    <property type="match status" value="1"/>
</dbReference>
<feature type="transmembrane region" description="Helical" evidence="8">
    <location>
        <begin position="348"/>
        <end position="368"/>
    </location>
</feature>
<dbReference type="PROSITE" id="PS00676">
    <property type="entry name" value="SIGMA54_INTERACT_2"/>
    <property type="match status" value="1"/>
</dbReference>
<dbReference type="InterPro" id="IPR029016">
    <property type="entry name" value="GAF-like_dom_sf"/>
</dbReference>
<dbReference type="Pfam" id="PF02954">
    <property type="entry name" value="HTH_8"/>
    <property type="match status" value="1"/>
</dbReference>
<feature type="transmembrane region" description="Helical" evidence="8">
    <location>
        <begin position="162"/>
        <end position="184"/>
    </location>
</feature>
<dbReference type="SUPFAM" id="SSF55781">
    <property type="entry name" value="GAF domain-like"/>
    <property type="match status" value="1"/>
</dbReference>
<feature type="region of interest" description="Disordered" evidence="7">
    <location>
        <begin position="968"/>
        <end position="989"/>
    </location>
</feature>
<organism evidence="10 11">
    <name type="scientific">Calycomorphotria hydatis</name>
    <dbReference type="NCBI Taxonomy" id="2528027"/>
    <lineage>
        <taxon>Bacteria</taxon>
        <taxon>Pseudomonadati</taxon>
        <taxon>Planctomycetota</taxon>
        <taxon>Planctomycetia</taxon>
        <taxon>Planctomycetales</taxon>
        <taxon>Planctomycetaceae</taxon>
        <taxon>Calycomorphotria</taxon>
    </lineage>
</organism>
<dbReference type="Pfam" id="PF00158">
    <property type="entry name" value="Sigma54_activat"/>
    <property type="match status" value="1"/>
</dbReference>
<feature type="transmembrane region" description="Helical" evidence="8">
    <location>
        <begin position="315"/>
        <end position="336"/>
    </location>
</feature>
<dbReference type="SMART" id="SM00382">
    <property type="entry name" value="AAA"/>
    <property type="match status" value="1"/>
</dbReference>
<feature type="transmembrane region" description="Helical" evidence="8">
    <location>
        <begin position="262"/>
        <end position="281"/>
    </location>
</feature>
<dbReference type="Gene3D" id="3.40.50.300">
    <property type="entry name" value="P-loop containing nucleotide triphosphate hydrolases"/>
    <property type="match status" value="1"/>
</dbReference>
<dbReference type="OrthoDB" id="9807827at2"/>
<keyword evidence="3" id="KW-0805">Transcription regulation</keyword>
<dbReference type="FunFam" id="3.40.50.300:FF:000006">
    <property type="entry name" value="DNA-binding transcriptional regulator NtrC"/>
    <property type="match status" value="1"/>
</dbReference>
<dbReference type="KEGG" id="chya:V22_31550"/>
<keyword evidence="5" id="KW-0010">Activator</keyword>
<dbReference type="InterPro" id="IPR009057">
    <property type="entry name" value="Homeodomain-like_sf"/>
</dbReference>
<reference evidence="10 11" key="1">
    <citation type="submission" date="2019-02" db="EMBL/GenBank/DDBJ databases">
        <title>Deep-cultivation of Planctomycetes and their phenomic and genomic characterization uncovers novel biology.</title>
        <authorList>
            <person name="Wiegand S."/>
            <person name="Jogler M."/>
            <person name="Boedeker C."/>
            <person name="Pinto D."/>
            <person name="Vollmers J."/>
            <person name="Rivas-Marin E."/>
            <person name="Kohn T."/>
            <person name="Peeters S.H."/>
            <person name="Heuer A."/>
            <person name="Rast P."/>
            <person name="Oberbeckmann S."/>
            <person name="Bunk B."/>
            <person name="Jeske O."/>
            <person name="Meyerdierks A."/>
            <person name="Storesund J.E."/>
            <person name="Kallscheuer N."/>
            <person name="Luecker S."/>
            <person name="Lage O.M."/>
            <person name="Pohl T."/>
            <person name="Merkel B.J."/>
            <person name="Hornburger P."/>
            <person name="Mueller R.-W."/>
            <person name="Bruemmer F."/>
            <person name="Labrenz M."/>
            <person name="Spormann A.M."/>
            <person name="Op den Camp H."/>
            <person name="Overmann J."/>
            <person name="Amann R."/>
            <person name="Jetten M.S.M."/>
            <person name="Mascher T."/>
            <person name="Medema M.H."/>
            <person name="Devos D.P."/>
            <person name="Kaster A.-K."/>
            <person name="Ovreas L."/>
            <person name="Rohde M."/>
            <person name="Galperin M.Y."/>
            <person name="Jogler C."/>
        </authorList>
    </citation>
    <scope>NUCLEOTIDE SEQUENCE [LARGE SCALE GENOMIC DNA]</scope>
    <source>
        <strain evidence="10 11">V22</strain>
    </source>
</reference>
<keyword evidence="2" id="KW-0067">ATP-binding</keyword>
<dbReference type="SUPFAM" id="SSF46689">
    <property type="entry name" value="Homeodomain-like"/>
    <property type="match status" value="1"/>
</dbReference>
<keyword evidence="6" id="KW-0804">Transcription</keyword>
<dbReference type="InterPro" id="IPR025943">
    <property type="entry name" value="Sigma_54_int_dom_ATP-bd_2"/>
</dbReference>
<keyword evidence="8" id="KW-1133">Transmembrane helix</keyword>
<dbReference type="Gene3D" id="1.10.8.60">
    <property type="match status" value="1"/>
</dbReference>
<dbReference type="InterPro" id="IPR002197">
    <property type="entry name" value="HTH_Fis"/>
</dbReference>
<dbReference type="InterPro" id="IPR058031">
    <property type="entry name" value="AAA_lid_NorR"/>
</dbReference>
<evidence type="ECO:0000256" key="3">
    <source>
        <dbReference type="ARBA" id="ARBA00023015"/>
    </source>
</evidence>
<evidence type="ECO:0000313" key="10">
    <source>
        <dbReference type="EMBL" id="QDT65892.1"/>
    </source>
</evidence>
<name>A0A517TBY7_9PLAN</name>
<evidence type="ECO:0000259" key="9">
    <source>
        <dbReference type="PROSITE" id="PS50045"/>
    </source>
</evidence>
<dbReference type="EMBL" id="CP036316">
    <property type="protein sequence ID" value="QDT65892.1"/>
    <property type="molecule type" value="Genomic_DNA"/>
</dbReference>
<sequence>MPRFWQRAVVLVSVIVTVTYVVMTLTFVTRSPDTRIRCLLVDTDTVTEVDGVEIAAAVGINTATDDAPPPQAGDILISLAGIATPTLLDFFDANERLYAPEESITSQVNAEKIAAWARYAVNPIVNEVDGNRSWVRIRYWSRMTGETHTTFVEIQSVPWSDLAITFTWIIPHLVIVMIAGMAWWHRPYDYAASLFFLMCTITLGAYVGGFHWWILANSIWLTIPFACYGLFLPLVTAHFFLTFPVYLPASITLRRWLITPAYLLPVAGIVGLMLFLLYAIFSDPVTYSDRERLSLQLIEQRHHVLEWLRYGINSYLGMGAVCYSISLIALVRGFRLTADPEAKAQSRAILVAATLALLPMGYTMWLASFDRVSFAFGGARIPMLLVAWAFSAAYIAGLGRERLLMFDEAFGRGGTYLAISAAISVAFGFSIGGVSLFDRFLEDALSPPEASIATAGVLVVAAVLLLWGRDRLQSGIDRRFYRDKYRLDEALRGVKHAFSGSDNPQTLARQMLRTCREVLLANHASIYQLSKNSKQWNLVESEGGENFPEQIPASGRLVAELSHGAVQWVPGFPKNSSAAQDVLRTLDARMLVAMPGEEDSPAILALGGKRNGGTFSAEDLTFLDAVAQMAAAVFGIRNRLDQELSRRDEAIAGQARQISVLRAELETSFGQTRPLPESSSPFQRDLIRGDSPAIERVLKTVSKVAKSDATVLIRGESGTGKELVAQTLHDNSSRSSGPLVRVHCAALAPTLLESELFGHVKGAFTGAHRDKTGRFQAADGGSLFLDEIGDISLETQIKLLRVLQERTFEPVGGTQSLKVDVRLVAATNRNLEELIREGKFREDLFYRLNVISLVVPPLRERKEDIYDLAFTFLHRSSRKLGKRVSGIDEDALGVLVRHDWPGNVRELQNVIERAVVLADGENLTLQDLPAELWPLASARGEDVILPRPATISLPAPRQQQPEVVRSVVSRDEDRSQQSDPEVFLPQGDEREQLRLALESTGGNKAAAARKLGIPRSTLFSRMKKHGLS</sequence>
<feature type="transmembrane region" description="Helical" evidence="8">
    <location>
        <begin position="416"/>
        <end position="437"/>
    </location>
</feature>
<accession>A0A517TBY7</accession>
<gene>
    <name evidence="10" type="primary">zraR_7</name>
    <name evidence="10" type="ORF">V22_31550</name>
</gene>
<dbReference type="InterPro" id="IPR003593">
    <property type="entry name" value="AAA+_ATPase"/>
</dbReference>